<reference evidence="6 7" key="1">
    <citation type="journal article" date="2022" name="Nat. Ecol. Evol.">
        <title>A masculinizing supergene underlies an exaggerated male reproductive morph in a spider.</title>
        <authorList>
            <person name="Hendrickx F."/>
            <person name="De Corte Z."/>
            <person name="Sonet G."/>
            <person name="Van Belleghem S.M."/>
            <person name="Kostlbacher S."/>
            <person name="Vangestel C."/>
        </authorList>
    </citation>
    <scope>NUCLEOTIDE SEQUENCE [LARGE SCALE GENOMIC DNA]</scope>
    <source>
        <strain evidence="6">W744_W776</strain>
    </source>
</reference>
<dbReference type="InterPro" id="IPR014892">
    <property type="entry name" value="RPA_C"/>
</dbReference>
<dbReference type="FunFam" id="1.10.10.10:FF:000168">
    <property type="entry name" value="Replication protein A 32 kDa subunit"/>
    <property type="match status" value="1"/>
</dbReference>
<dbReference type="GO" id="GO:0006289">
    <property type="term" value="P:nucleotide-excision repair"/>
    <property type="evidence" value="ECO:0007669"/>
    <property type="project" value="TreeGrafter"/>
</dbReference>
<dbReference type="Gene3D" id="2.40.50.140">
    <property type="entry name" value="Nucleic acid-binding proteins"/>
    <property type="match status" value="1"/>
</dbReference>
<comment type="subcellular location">
    <subcellularLocation>
        <location evidence="1">Nucleus</location>
    </subcellularLocation>
</comment>
<dbReference type="InterPro" id="IPR012340">
    <property type="entry name" value="NA-bd_OB-fold"/>
</dbReference>
<dbReference type="InterPro" id="IPR040260">
    <property type="entry name" value="RFA2-like"/>
</dbReference>
<dbReference type="PANTHER" id="PTHR13989">
    <property type="entry name" value="REPLICATION PROTEIN A-RELATED"/>
    <property type="match status" value="1"/>
</dbReference>
<dbReference type="Gene3D" id="1.10.10.10">
    <property type="entry name" value="Winged helix-like DNA-binding domain superfamily/Winged helix DNA-binding domain"/>
    <property type="match status" value="1"/>
</dbReference>
<keyword evidence="4" id="KW-0539">Nucleus</keyword>
<keyword evidence="3" id="KW-0238">DNA-binding</keyword>
<protein>
    <recommendedName>
        <fullName evidence="5">Replication protein A C-terminal domain-containing protein</fullName>
    </recommendedName>
</protein>
<dbReference type="InterPro" id="IPR036390">
    <property type="entry name" value="WH_DNA-bd_sf"/>
</dbReference>
<sequence length="262" mass="28173">MWPATSGDGGFGGAVGGGGFLNTSGSTPNAAEKKKPEKWTNVVPINIAQIHLLSESEENVKVGSQTAKIVTFVALVQSVDVQTTKVTYVVSDFTAPPIEVHAWIGENDDPEKCCPVRVNEYCRTTGVVRSAKGGKRHVMAFNIRPLRELGELTQHIAEVMHTSMAIRIKDKESAESACVLASAGMDCSEAAASSLKLTGPQQLVRHAIGSCKDEVGISVSELCNTLKSLTRQSIRDALIFLSNEGHIYTTIDEDHYKSIDCV</sequence>
<dbReference type="GO" id="GO:0000781">
    <property type="term" value="C:chromosome, telomeric region"/>
    <property type="evidence" value="ECO:0007669"/>
    <property type="project" value="TreeGrafter"/>
</dbReference>
<dbReference type="PANTHER" id="PTHR13989:SF16">
    <property type="entry name" value="REPLICATION PROTEIN A2"/>
    <property type="match status" value="1"/>
</dbReference>
<accession>A0AAV6V3K9</accession>
<dbReference type="AlphaFoldDB" id="A0AAV6V3K9"/>
<proteinExistence type="inferred from homology"/>
<feature type="domain" description="Replication protein A C-terminal" evidence="5">
    <location>
        <begin position="185"/>
        <end position="254"/>
    </location>
</feature>
<dbReference type="GO" id="GO:0035861">
    <property type="term" value="C:site of double-strand break"/>
    <property type="evidence" value="ECO:0007669"/>
    <property type="project" value="TreeGrafter"/>
</dbReference>
<dbReference type="Proteomes" id="UP000827092">
    <property type="component" value="Unassembled WGS sequence"/>
</dbReference>
<evidence type="ECO:0000256" key="3">
    <source>
        <dbReference type="ARBA" id="ARBA00023125"/>
    </source>
</evidence>
<dbReference type="GO" id="GO:0003697">
    <property type="term" value="F:single-stranded DNA binding"/>
    <property type="evidence" value="ECO:0007669"/>
    <property type="project" value="TreeGrafter"/>
</dbReference>
<dbReference type="SUPFAM" id="SSF46785">
    <property type="entry name" value="Winged helix' DNA-binding domain"/>
    <property type="match status" value="1"/>
</dbReference>
<dbReference type="GO" id="GO:0000724">
    <property type="term" value="P:double-strand break repair via homologous recombination"/>
    <property type="evidence" value="ECO:0007669"/>
    <property type="project" value="TreeGrafter"/>
</dbReference>
<gene>
    <name evidence="6" type="ORF">JTE90_021954</name>
</gene>
<dbReference type="EMBL" id="JAFNEN010000163">
    <property type="protein sequence ID" value="KAG8191219.1"/>
    <property type="molecule type" value="Genomic_DNA"/>
</dbReference>
<dbReference type="GO" id="GO:0005662">
    <property type="term" value="C:DNA replication factor A complex"/>
    <property type="evidence" value="ECO:0007669"/>
    <property type="project" value="TreeGrafter"/>
</dbReference>
<dbReference type="SUPFAM" id="SSF50249">
    <property type="entry name" value="Nucleic acid-binding proteins"/>
    <property type="match status" value="1"/>
</dbReference>
<name>A0AAV6V3K9_9ARAC</name>
<evidence type="ECO:0000313" key="7">
    <source>
        <dbReference type="Proteomes" id="UP000827092"/>
    </source>
</evidence>
<evidence type="ECO:0000313" key="6">
    <source>
        <dbReference type="EMBL" id="KAG8191219.1"/>
    </source>
</evidence>
<dbReference type="Pfam" id="PF08784">
    <property type="entry name" value="RPA_C"/>
    <property type="match status" value="1"/>
</dbReference>
<evidence type="ECO:0000256" key="1">
    <source>
        <dbReference type="ARBA" id="ARBA00004123"/>
    </source>
</evidence>
<evidence type="ECO:0000256" key="2">
    <source>
        <dbReference type="ARBA" id="ARBA00007815"/>
    </source>
</evidence>
<evidence type="ECO:0000256" key="4">
    <source>
        <dbReference type="ARBA" id="ARBA00023242"/>
    </source>
</evidence>
<evidence type="ECO:0000259" key="5">
    <source>
        <dbReference type="Pfam" id="PF08784"/>
    </source>
</evidence>
<comment type="similarity">
    <text evidence="2">Belongs to the replication factor A protein 2 family.</text>
</comment>
<organism evidence="6 7">
    <name type="scientific">Oedothorax gibbosus</name>
    <dbReference type="NCBI Taxonomy" id="931172"/>
    <lineage>
        <taxon>Eukaryota</taxon>
        <taxon>Metazoa</taxon>
        <taxon>Ecdysozoa</taxon>
        <taxon>Arthropoda</taxon>
        <taxon>Chelicerata</taxon>
        <taxon>Arachnida</taxon>
        <taxon>Araneae</taxon>
        <taxon>Araneomorphae</taxon>
        <taxon>Entelegynae</taxon>
        <taxon>Araneoidea</taxon>
        <taxon>Linyphiidae</taxon>
        <taxon>Erigoninae</taxon>
        <taxon>Oedothorax</taxon>
    </lineage>
</organism>
<keyword evidence="7" id="KW-1185">Reference proteome</keyword>
<comment type="caution">
    <text evidence="6">The sequence shown here is derived from an EMBL/GenBank/DDBJ whole genome shotgun (WGS) entry which is preliminary data.</text>
</comment>
<dbReference type="InterPro" id="IPR036388">
    <property type="entry name" value="WH-like_DNA-bd_sf"/>
</dbReference>
<dbReference type="GO" id="GO:0006260">
    <property type="term" value="P:DNA replication"/>
    <property type="evidence" value="ECO:0007669"/>
    <property type="project" value="TreeGrafter"/>
</dbReference>